<feature type="domain" description="N-acetyltransferase" evidence="1">
    <location>
        <begin position="4"/>
        <end position="158"/>
    </location>
</feature>
<evidence type="ECO:0000313" key="3">
    <source>
        <dbReference type="Proteomes" id="UP001337305"/>
    </source>
</evidence>
<reference evidence="2 3" key="1">
    <citation type="submission" date="2022-09" db="EMBL/GenBank/DDBJ databases">
        <title>Genome sequencing of Flavivirga sp. MEBiC05379.</title>
        <authorList>
            <person name="Oh H.-M."/>
            <person name="Kwon K.K."/>
            <person name="Park M.J."/>
            <person name="Yang S.-H."/>
        </authorList>
    </citation>
    <scope>NUCLEOTIDE SEQUENCE [LARGE SCALE GENOMIC DNA]</scope>
    <source>
        <strain evidence="2 3">MEBiC05379</strain>
    </source>
</reference>
<keyword evidence="3" id="KW-1185">Reference proteome</keyword>
<gene>
    <name evidence="2" type="ORF">N1F79_08515</name>
</gene>
<evidence type="ECO:0000313" key="2">
    <source>
        <dbReference type="EMBL" id="MEF3833172.1"/>
    </source>
</evidence>
<dbReference type="EMBL" id="JAODOP010000004">
    <property type="protein sequence ID" value="MEF3833172.1"/>
    <property type="molecule type" value="Genomic_DNA"/>
</dbReference>
<dbReference type="PANTHER" id="PTHR43328:SF1">
    <property type="entry name" value="N-ACETYLTRANSFERASE DOMAIN-CONTAINING PROTEIN"/>
    <property type="match status" value="1"/>
</dbReference>
<name>A0ABU7XTG4_9FLAO</name>
<proteinExistence type="predicted"/>
<organism evidence="2 3">
    <name type="scientific">Flavivirga spongiicola</name>
    <dbReference type="NCBI Taxonomy" id="421621"/>
    <lineage>
        <taxon>Bacteria</taxon>
        <taxon>Pseudomonadati</taxon>
        <taxon>Bacteroidota</taxon>
        <taxon>Flavobacteriia</taxon>
        <taxon>Flavobacteriales</taxon>
        <taxon>Flavobacteriaceae</taxon>
        <taxon>Flavivirga</taxon>
    </lineage>
</organism>
<comment type="caution">
    <text evidence="2">The sequence shown here is derived from an EMBL/GenBank/DDBJ whole genome shotgun (WGS) entry which is preliminary data.</text>
</comment>
<dbReference type="InterPro" id="IPR000182">
    <property type="entry name" value="GNAT_dom"/>
</dbReference>
<accession>A0ABU7XTG4</accession>
<dbReference type="RefSeq" id="WP_303305521.1">
    <property type="nucleotide sequence ID" value="NZ_JAODOP010000004.1"/>
</dbReference>
<dbReference type="Gene3D" id="3.40.630.30">
    <property type="match status" value="1"/>
</dbReference>
<dbReference type="InterPro" id="IPR016181">
    <property type="entry name" value="Acyl_CoA_acyltransferase"/>
</dbReference>
<dbReference type="Pfam" id="PF13302">
    <property type="entry name" value="Acetyltransf_3"/>
    <property type="match status" value="1"/>
</dbReference>
<dbReference type="PROSITE" id="PS51186">
    <property type="entry name" value="GNAT"/>
    <property type="match status" value="1"/>
</dbReference>
<dbReference type="SUPFAM" id="SSF55729">
    <property type="entry name" value="Acyl-CoA N-acyltransferases (Nat)"/>
    <property type="match status" value="1"/>
</dbReference>
<dbReference type="PANTHER" id="PTHR43328">
    <property type="entry name" value="ACETYLTRANSFERASE-RELATED"/>
    <property type="match status" value="1"/>
</dbReference>
<protein>
    <submittedName>
        <fullName evidence="2">GNAT family N-acetyltransferase</fullName>
    </submittedName>
</protein>
<dbReference type="Proteomes" id="UP001337305">
    <property type="component" value="Unassembled WGS sequence"/>
</dbReference>
<evidence type="ECO:0000259" key="1">
    <source>
        <dbReference type="PROSITE" id="PS51186"/>
    </source>
</evidence>
<sequence length="158" mass="18356">MTQLALRKTLENDLDVLFNFQSDLIANNMAAFTSENPTDKATYLKKWTKLINDPKVNIQTITKNDVIIGSVLHFEMMDQTNVSYWIGRPYWKQGFATKALELFVNTKTKRRPLYGRVAFDNLGSQKVLKNCGFTFIGKEKYYANARKKEIEEHIYMLS</sequence>